<name>C6VTM7_DYAFD</name>
<evidence type="ECO:0000256" key="4">
    <source>
        <dbReference type="ARBA" id="ARBA00022452"/>
    </source>
</evidence>
<dbReference type="InterPro" id="IPR013784">
    <property type="entry name" value="Carb-bd-like_fold"/>
</dbReference>
<keyword evidence="4 14" id="KW-1134">Transmembrane beta strand</keyword>
<reference evidence="18 19" key="1">
    <citation type="journal article" date="2009" name="Stand. Genomic Sci.">
        <title>Complete genome sequence of Dyadobacter fermentans type strain (NS114).</title>
        <authorList>
            <person name="Lang E."/>
            <person name="Lapidus A."/>
            <person name="Chertkov O."/>
            <person name="Brettin T."/>
            <person name="Detter J.C."/>
            <person name="Han C."/>
            <person name="Copeland A."/>
            <person name="Glavina Del Rio T."/>
            <person name="Nolan M."/>
            <person name="Chen F."/>
            <person name="Lucas S."/>
            <person name="Tice H."/>
            <person name="Cheng J.F."/>
            <person name="Land M."/>
            <person name="Hauser L."/>
            <person name="Chang Y.J."/>
            <person name="Jeffries C.D."/>
            <person name="Kopitz M."/>
            <person name="Bruce D."/>
            <person name="Goodwin L."/>
            <person name="Pitluck S."/>
            <person name="Ovchinnikova G."/>
            <person name="Pati A."/>
            <person name="Ivanova N."/>
            <person name="Mavrommatis K."/>
            <person name="Chen A."/>
            <person name="Palaniappan K."/>
            <person name="Chain P."/>
            <person name="Bristow J."/>
            <person name="Eisen J.A."/>
            <person name="Markowitz V."/>
            <person name="Hugenholtz P."/>
            <person name="Goker M."/>
            <person name="Rohde M."/>
            <person name="Kyrpides N.C."/>
            <person name="Klenk H.P."/>
        </authorList>
    </citation>
    <scope>NUCLEOTIDE SEQUENCE [LARGE SCALE GENOMIC DNA]</scope>
    <source>
        <strain evidence="19">ATCC 700827 / DSM 18053 / CIP 107007 / KCTC 52180 / NS114</strain>
    </source>
</reference>
<evidence type="ECO:0000259" key="16">
    <source>
        <dbReference type="Pfam" id="PF00593"/>
    </source>
</evidence>
<dbReference type="InterPro" id="IPR010105">
    <property type="entry name" value="TonB_sidphr_rcpt"/>
</dbReference>
<dbReference type="Gene3D" id="2.40.170.20">
    <property type="entry name" value="TonB-dependent receptor, beta-barrel domain"/>
    <property type="match status" value="1"/>
</dbReference>
<protein>
    <submittedName>
        <fullName evidence="18">TonB-dependent siderophore receptor</fullName>
    </submittedName>
</protein>
<dbReference type="GO" id="GO:0030246">
    <property type="term" value="F:carbohydrate binding"/>
    <property type="evidence" value="ECO:0007669"/>
    <property type="project" value="InterPro"/>
</dbReference>
<dbReference type="AlphaFoldDB" id="C6VTM7"/>
<dbReference type="GO" id="GO:0015344">
    <property type="term" value="F:siderophore uptake transmembrane transporter activity"/>
    <property type="evidence" value="ECO:0007669"/>
    <property type="project" value="TreeGrafter"/>
</dbReference>
<dbReference type="CDD" id="cd01347">
    <property type="entry name" value="ligand_gated_channel"/>
    <property type="match status" value="1"/>
</dbReference>
<dbReference type="PROSITE" id="PS52016">
    <property type="entry name" value="TONB_DEPENDENT_REC_3"/>
    <property type="match status" value="1"/>
</dbReference>
<dbReference type="InterPro" id="IPR036942">
    <property type="entry name" value="Beta-barrel_TonB_sf"/>
</dbReference>
<proteinExistence type="inferred from homology"/>
<keyword evidence="12 18" id="KW-0675">Receptor</keyword>
<dbReference type="Pfam" id="PF00593">
    <property type="entry name" value="TonB_dep_Rec_b-barrel"/>
    <property type="match status" value="1"/>
</dbReference>
<dbReference type="NCBIfam" id="TIGR01783">
    <property type="entry name" value="TonB-siderophor"/>
    <property type="match status" value="1"/>
</dbReference>
<comment type="subcellular location">
    <subcellularLocation>
        <location evidence="1 14">Cell outer membrane</location>
        <topology evidence="1 14">Multi-pass membrane protein</topology>
    </subcellularLocation>
</comment>
<keyword evidence="9" id="KW-0406">Ion transport</keyword>
<comment type="similarity">
    <text evidence="2 14 15">Belongs to the TonB-dependent receptor family.</text>
</comment>
<dbReference type="GO" id="GO:0009279">
    <property type="term" value="C:cell outer membrane"/>
    <property type="evidence" value="ECO:0007669"/>
    <property type="project" value="UniProtKB-SubCell"/>
</dbReference>
<dbReference type="Proteomes" id="UP000002011">
    <property type="component" value="Chromosome"/>
</dbReference>
<evidence type="ECO:0000256" key="9">
    <source>
        <dbReference type="ARBA" id="ARBA00023065"/>
    </source>
</evidence>
<organism evidence="18 19">
    <name type="scientific">Dyadobacter fermentans (strain ATCC 700827 / DSM 18053 / CIP 107007 / KCTC 52180 / NS114)</name>
    <dbReference type="NCBI Taxonomy" id="471854"/>
    <lineage>
        <taxon>Bacteria</taxon>
        <taxon>Pseudomonadati</taxon>
        <taxon>Bacteroidota</taxon>
        <taxon>Cytophagia</taxon>
        <taxon>Cytophagales</taxon>
        <taxon>Spirosomataceae</taxon>
        <taxon>Dyadobacter</taxon>
    </lineage>
</organism>
<accession>C6VTM7</accession>
<evidence type="ECO:0000256" key="13">
    <source>
        <dbReference type="ARBA" id="ARBA00023237"/>
    </source>
</evidence>
<evidence type="ECO:0000256" key="14">
    <source>
        <dbReference type="PROSITE-ProRule" id="PRU01360"/>
    </source>
</evidence>
<feature type="domain" description="TonB-dependent receptor plug" evidence="17">
    <location>
        <begin position="214"/>
        <end position="304"/>
    </location>
</feature>
<dbReference type="InterPro" id="IPR012910">
    <property type="entry name" value="Plug_dom"/>
</dbReference>
<keyword evidence="6 14" id="KW-0812">Transmembrane</keyword>
<dbReference type="InterPro" id="IPR000531">
    <property type="entry name" value="Beta-barrel_TonB"/>
</dbReference>
<evidence type="ECO:0000259" key="17">
    <source>
        <dbReference type="Pfam" id="PF07715"/>
    </source>
</evidence>
<dbReference type="EMBL" id="CP001619">
    <property type="protein sequence ID" value="ACT92970.1"/>
    <property type="molecule type" value="Genomic_DNA"/>
</dbReference>
<dbReference type="GO" id="GO:0015891">
    <property type="term" value="P:siderophore transport"/>
    <property type="evidence" value="ECO:0007669"/>
    <property type="project" value="InterPro"/>
</dbReference>
<evidence type="ECO:0000313" key="18">
    <source>
        <dbReference type="EMBL" id="ACT92970.1"/>
    </source>
</evidence>
<dbReference type="KEGG" id="dfe:Dfer_1729"/>
<dbReference type="Pfam" id="PF07715">
    <property type="entry name" value="Plug"/>
    <property type="match status" value="1"/>
</dbReference>
<evidence type="ECO:0000256" key="8">
    <source>
        <dbReference type="ARBA" id="ARBA00023004"/>
    </source>
</evidence>
<keyword evidence="10 15" id="KW-0798">TonB box</keyword>
<dbReference type="eggNOG" id="COG4773">
    <property type="taxonomic scope" value="Bacteria"/>
</dbReference>
<evidence type="ECO:0000256" key="11">
    <source>
        <dbReference type="ARBA" id="ARBA00023136"/>
    </source>
</evidence>
<evidence type="ECO:0000256" key="12">
    <source>
        <dbReference type="ARBA" id="ARBA00023170"/>
    </source>
</evidence>
<evidence type="ECO:0000256" key="3">
    <source>
        <dbReference type="ARBA" id="ARBA00022448"/>
    </source>
</evidence>
<feature type="domain" description="TonB-dependent receptor-like beta-barrel" evidence="16">
    <location>
        <begin position="422"/>
        <end position="826"/>
    </location>
</feature>
<evidence type="ECO:0000313" key="19">
    <source>
        <dbReference type="Proteomes" id="UP000002011"/>
    </source>
</evidence>
<dbReference type="InterPro" id="IPR039426">
    <property type="entry name" value="TonB-dep_rcpt-like"/>
</dbReference>
<dbReference type="SUPFAM" id="SSF49452">
    <property type="entry name" value="Starch-binding domain-like"/>
    <property type="match status" value="1"/>
</dbReference>
<dbReference type="SUPFAM" id="SSF56935">
    <property type="entry name" value="Porins"/>
    <property type="match status" value="1"/>
</dbReference>
<dbReference type="Gene3D" id="2.60.40.1120">
    <property type="entry name" value="Carboxypeptidase-like, regulatory domain"/>
    <property type="match status" value="1"/>
</dbReference>
<evidence type="ECO:0000256" key="10">
    <source>
        <dbReference type="ARBA" id="ARBA00023077"/>
    </source>
</evidence>
<keyword evidence="7" id="KW-0732">Signal</keyword>
<dbReference type="Gene3D" id="2.170.130.10">
    <property type="entry name" value="TonB-dependent receptor, plug domain"/>
    <property type="match status" value="1"/>
</dbReference>
<evidence type="ECO:0000256" key="2">
    <source>
        <dbReference type="ARBA" id="ARBA00009810"/>
    </source>
</evidence>
<keyword evidence="19" id="KW-1185">Reference proteome</keyword>
<dbReference type="STRING" id="471854.Dfer_1729"/>
<evidence type="ECO:0000256" key="5">
    <source>
        <dbReference type="ARBA" id="ARBA00022496"/>
    </source>
</evidence>
<evidence type="ECO:0000256" key="1">
    <source>
        <dbReference type="ARBA" id="ARBA00004571"/>
    </source>
</evidence>
<evidence type="ECO:0000256" key="15">
    <source>
        <dbReference type="RuleBase" id="RU003357"/>
    </source>
</evidence>
<dbReference type="HOGENOM" id="CLU_008287_9_4_10"/>
<dbReference type="InterPro" id="IPR037066">
    <property type="entry name" value="Plug_dom_sf"/>
</dbReference>
<evidence type="ECO:0000256" key="6">
    <source>
        <dbReference type="ARBA" id="ARBA00022692"/>
    </source>
</evidence>
<evidence type="ECO:0000256" key="7">
    <source>
        <dbReference type="ARBA" id="ARBA00022729"/>
    </source>
</evidence>
<keyword evidence="5" id="KW-0410">Iron transport</keyword>
<keyword evidence="13 14" id="KW-0998">Cell outer membrane</keyword>
<gene>
    <name evidence="18" type="ordered locus">Dfer_1729</name>
</gene>
<keyword evidence="3 14" id="KW-0813">Transport</keyword>
<dbReference type="Pfam" id="PF13715">
    <property type="entry name" value="CarbopepD_reg_2"/>
    <property type="match status" value="1"/>
</dbReference>
<sequence length="852" mass="95099">MAFTAASAHSQSSVLQKRITVQQADIALGDALLLLGDKAGCTFSYSSSLIDPQRKVQLQYDNVPLGRILEDLLGEVAKGARVQDNGSGVPQVAIRPVRRTGAIKGEIRTSDGKPAGFVNVSIKGLGKGTVADENGSFTIRNVPDGAQTVVVRLIGYEAVEQACTVEPGMVSELPVIHIQESSSTLQEVIVQGNVNAFANKETDYAARMPLKNLENAQVYNVISKEFLNQQLVVDYKDALKTAPGVVPFISAAGTNLAYIRGFPVQASVRNGLATQTWTLVDPGNIERIEILKGPSGTLFGANNVSFGAVVNRVTKKPMETFRGELSYSLGSWNLSRLLVDINAPVNADKTALFRVNAALHEEKTFQNFGGNKSYIVAPSFSYKVNDRLSFLFETEFFKGQMIQQPYNVLTTDVTFRNLNALKPFYKNSFAGSDLEGTKISNNFYAVSNYRISDRWTSQTGLAYSFNREADQFQLTANWLNDTTVARTFWKNLRRDFSTLNLQQNFNGEYYTGNMRHRIVLGINLIRNTDDRFVVEDPRYDTLNPARPFKPFFRDKADAIVARSTIQNSHLDWMTYSAYFSNVSNITDRLLLMLSLRFDRYDKNNSTRNGTVSVDAYQQNALSPKLGLIYQVVKDQVSLFANYMNGFNNVGPVTQPNGEVLELKPQRANQWEGGVKMETFNKKLSATVSIYDIRVSNSTRTNEQQFTVQDGTQRSRGTDLEIIANPLKGLNIQAGYSYNKNTYLKADESMEGKWVTGSPKNIFTAWLTYKHTGRVLNNVGVGFGGNYVDDVFYDAANLFVVPAYTLLNGTVYYEKAKWRIGLKVNNITNTEYFNAWSYPQPTRQLIGNLTFKF</sequence>
<keyword evidence="11 14" id="KW-0472">Membrane</keyword>
<dbReference type="PANTHER" id="PTHR32552:SF68">
    <property type="entry name" value="FERRICHROME OUTER MEMBRANE TRANSPORTER_PHAGE RECEPTOR"/>
    <property type="match status" value="1"/>
</dbReference>
<dbReference type="GO" id="GO:0038023">
    <property type="term" value="F:signaling receptor activity"/>
    <property type="evidence" value="ECO:0007669"/>
    <property type="project" value="InterPro"/>
</dbReference>
<dbReference type="PANTHER" id="PTHR32552">
    <property type="entry name" value="FERRICHROME IRON RECEPTOR-RELATED"/>
    <property type="match status" value="1"/>
</dbReference>
<keyword evidence="8" id="KW-0408">Iron</keyword>